<dbReference type="PANTHER" id="PTHR21320:SF3">
    <property type="entry name" value="CYTOCHROME C OXIDASE ASSEMBLY PROTEIN COX11, MITOCHONDRIAL-RELATED"/>
    <property type="match status" value="1"/>
</dbReference>
<dbReference type="HAMAP" id="MF_00155">
    <property type="entry name" value="CtaG"/>
    <property type="match status" value="1"/>
</dbReference>
<evidence type="ECO:0000256" key="7">
    <source>
        <dbReference type="ARBA" id="ARBA00022989"/>
    </source>
</evidence>
<dbReference type="AlphaFoldDB" id="A0A328AP88"/>
<dbReference type="InterPro" id="IPR023471">
    <property type="entry name" value="CtaG/Cox11_dom_sf"/>
</dbReference>
<dbReference type="EMBL" id="QFYR01000001">
    <property type="protein sequence ID" value="RAK56770.1"/>
    <property type="molecule type" value="Genomic_DNA"/>
</dbReference>
<sequence length="215" mass="23018">MSHSVPSDRPAPTPAERRNKRVALICGVAFFGMIGASYAAVPIYRAFCQLTGFDGTAKRAEAAPDAVLAQKLTIRFDANVRGGLPWTFKADQTSQDVKIGETKIATFKVTNNSDQAITGRAVFNVVPEQAGAYFNKLQCFCFSDQTIGPRQTVDMPVLYFVDPKYASDFETKGKKEVTLSYTFFPSVEAAPAAKVAQASTTKPVSALGGSTAAGL</sequence>
<dbReference type="PIRSF" id="PIRSF005413">
    <property type="entry name" value="COX11"/>
    <property type="match status" value="1"/>
</dbReference>
<evidence type="ECO:0000256" key="2">
    <source>
        <dbReference type="ARBA" id="ARBA00004382"/>
    </source>
</evidence>
<keyword evidence="7 10" id="KW-1133">Transmembrane helix</keyword>
<evidence type="ECO:0000256" key="5">
    <source>
        <dbReference type="ARBA" id="ARBA00022692"/>
    </source>
</evidence>
<evidence type="ECO:0000256" key="9">
    <source>
        <dbReference type="ARBA" id="ARBA00023136"/>
    </source>
</evidence>
<keyword evidence="13" id="KW-1185">Reference proteome</keyword>
<evidence type="ECO:0000256" key="4">
    <source>
        <dbReference type="ARBA" id="ARBA00015384"/>
    </source>
</evidence>
<protein>
    <recommendedName>
        <fullName evidence="4 10">Cytochrome c oxidase assembly protein CtaG</fullName>
    </recommendedName>
</protein>
<keyword evidence="5 10" id="KW-0812">Transmembrane</keyword>
<proteinExistence type="inferred from homology"/>
<evidence type="ECO:0000256" key="3">
    <source>
        <dbReference type="ARBA" id="ARBA00009620"/>
    </source>
</evidence>
<keyword evidence="9 10" id="KW-0472">Membrane</keyword>
<dbReference type="PANTHER" id="PTHR21320">
    <property type="entry name" value="CYTOCHROME C OXIDASE ASSEMBLY PROTEIN COX11-RELATED"/>
    <property type="match status" value="1"/>
</dbReference>
<evidence type="ECO:0000256" key="1">
    <source>
        <dbReference type="ARBA" id="ARBA00004007"/>
    </source>
</evidence>
<dbReference type="GO" id="GO:0008535">
    <property type="term" value="P:respiratory chain complex IV assembly"/>
    <property type="evidence" value="ECO:0007669"/>
    <property type="project" value="UniProtKB-UniRule"/>
</dbReference>
<dbReference type="RefSeq" id="WP_111513121.1">
    <property type="nucleotide sequence ID" value="NZ_QFYR01000001.1"/>
</dbReference>
<comment type="function">
    <text evidence="1 10">Exerts its effect at some terminal stage of cytochrome c oxidase synthesis, probably by being involved in the insertion of the copper B into subunit I.</text>
</comment>
<dbReference type="OrthoDB" id="9804841at2"/>
<feature type="topological domain" description="Cytoplasmic" evidence="10">
    <location>
        <begin position="1"/>
        <end position="17"/>
    </location>
</feature>
<comment type="similarity">
    <text evidence="3 10">Belongs to the COX11/CtaG family.</text>
</comment>
<comment type="caution">
    <text evidence="12">The sequence shown here is derived from an EMBL/GenBank/DDBJ whole genome shotgun (WGS) entry which is preliminary data.</text>
</comment>
<dbReference type="GO" id="GO:0005507">
    <property type="term" value="F:copper ion binding"/>
    <property type="evidence" value="ECO:0007669"/>
    <property type="project" value="InterPro"/>
</dbReference>
<reference evidence="13" key="1">
    <citation type="submission" date="2018-05" db="EMBL/GenBank/DDBJ databases">
        <authorList>
            <person name="Li X."/>
        </authorList>
    </citation>
    <scope>NUCLEOTIDE SEQUENCE [LARGE SCALE GENOMIC DNA]</scope>
    <source>
        <strain evidence="13">YIM 73061</strain>
    </source>
</reference>
<evidence type="ECO:0000313" key="13">
    <source>
        <dbReference type="Proteomes" id="UP000249725"/>
    </source>
</evidence>
<keyword evidence="6 10" id="KW-0735">Signal-anchor</keyword>
<evidence type="ECO:0000256" key="11">
    <source>
        <dbReference type="SAM" id="Phobius"/>
    </source>
</evidence>
<dbReference type="Pfam" id="PF04442">
    <property type="entry name" value="CtaG_Cox11"/>
    <property type="match status" value="1"/>
</dbReference>
<dbReference type="GO" id="GO:0005886">
    <property type="term" value="C:plasma membrane"/>
    <property type="evidence" value="ECO:0007669"/>
    <property type="project" value="UniProtKB-SubCell"/>
</dbReference>
<dbReference type="FunFam" id="2.60.370.10:FF:000001">
    <property type="entry name" value="COX11 cytochrome c oxidase assembly homolog"/>
    <property type="match status" value="1"/>
</dbReference>
<evidence type="ECO:0000256" key="10">
    <source>
        <dbReference type="HAMAP-Rule" id="MF_00155"/>
    </source>
</evidence>
<evidence type="ECO:0000256" key="6">
    <source>
        <dbReference type="ARBA" id="ARBA00022968"/>
    </source>
</evidence>
<dbReference type="NCBIfam" id="NF003465">
    <property type="entry name" value="PRK05089.1"/>
    <property type="match status" value="1"/>
</dbReference>
<organism evidence="12 13">
    <name type="scientific">Phenylobacterium deserti</name>
    <dbReference type="NCBI Taxonomy" id="1914756"/>
    <lineage>
        <taxon>Bacteria</taxon>
        <taxon>Pseudomonadati</taxon>
        <taxon>Pseudomonadota</taxon>
        <taxon>Alphaproteobacteria</taxon>
        <taxon>Caulobacterales</taxon>
        <taxon>Caulobacteraceae</taxon>
        <taxon>Phenylobacterium</taxon>
    </lineage>
</organism>
<dbReference type="InterPro" id="IPR007533">
    <property type="entry name" value="Cyt_c_oxidase_assmbl_CtaG"/>
</dbReference>
<dbReference type="SUPFAM" id="SSF110111">
    <property type="entry name" value="Ctag/Cox11"/>
    <property type="match status" value="1"/>
</dbReference>
<keyword evidence="10" id="KW-0997">Cell inner membrane</keyword>
<dbReference type="Gene3D" id="2.60.370.10">
    <property type="entry name" value="Ctag/Cox11"/>
    <property type="match status" value="1"/>
</dbReference>
<gene>
    <name evidence="10" type="primary">ctaG</name>
    <name evidence="12" type="ORF">DJ018_01995</name>
</gene>
<keyword evidence="8 10" id="KW-0186">Copper</keyword>
<accession>A0A328AP88</accession>
<feature type="transmembrane region" description="Helical" evidence="11">
    <location>
        <begin position="21"/>
        <end position="41"/>
    </location>
</feature>
<evidence type="ECO:0000256" key="8">
    <source>
        <dbReference type="ARBA" id="ARBA00023008"/>
    </source>
</evidence>
<evidence type="ECO:0000313" key="12">
    <source>
        <dbReference type="EMBL" id="RAK56770.1"/>
    </source>
</evidence>
<feature type="topological domain" description="Periplasmic" evidence="10">
    <location>
        <begin position="41"/>
        <end position="215"/>
    </location>
</feature>
<keyword evidence="10" id="KW-1003">Cell membrane</keyword>
<comment type="subcellular location">
    <subcellularLocation>
        <location evidence="2 10">Cell inner membrane</location>
        <topology evidence="2 10">Single-pass type II membrane protein</topology>
        <orientation evidence="2 10">Periplasmic side</orientation>
    </subcellularLocation>
</comment>
<name>A0A328AP88_9CAUL</name>
<dbReference type="Proteomes" id="UP000249725">
    <property type="component" value="Unassembled WGS sequence"/>
</dbReference>